<dbReference type="SUPFAM" id="SSF103473">
    <property type="entry name" value="MFS general substrate transporter"/>
    <property type="match status" value="1"/>
</dbReference>
<comment type="subcellular location">
    <subcellularLocation>
        <location evidence="1">Membrane</location>
        <topology evidence="1">Multi-pass membrane protein</topology>
    </subcellularLocation>
</comment>
<name>A0A0M0JPE5_9EUKA</name>
<feature type="transmembrane region" description="Helical" evidence="5">
    <location>
        <begin position="186"/>
        <end position="204"/>
    </location>
</feature>
<evidence type="ECO:0000256" key="1">
    <source>
        <dbReference type="ARBA" id="ARBA00004141"/>
    </source>
</evidence>
<proteinExistence type="predicted"/>
<protein>
    <submittedName>
        <fullName evidence="6">Uncharacterized protein</fullName>
    </submittedName>
</protein>
<evidence type="ECO:0000256" key="5">
    <source>
        <dbReference type="SAM" id="Phobius"/>
    </source>
</evidence>
<evidence type="ECO:0000256" key="4">
    <source>
        <dbReference type="ARBA" id="ARBA00023136"/>
    </source>
</evidence>
<feature type="transmembrane region" description="Helical" evidence="5">
    <location>
        <begin position="123"/>
        <end position="144"/>
    </location>
</feature>
<keyword evidence="2 5" id="KW-0812">Transmembrane</keyword>
<accession>A0A0M0JPE5</accession>
<evidence type="ECO:0000256" key="2">
    <source>
        <dbReference type="ARBA" id="ARBA00022692"/>
    </source>
</evidence>
<dbReference type="EMBL" id="JWZX01002617">
    <property type="protein sequence ID" value="KOO28123.1"/>
    <property type="molecule type" value="Genomic_DNA"/>
</dbReference>
<reference evidence="7" key="1">
    <citation type="journal article" date="2015" name="PLoS Genet.">
        <title>Genome Sequence and Transcriptome Analyses of Chrysochromulina tobin: Metabolic Tools for Enhanced Algal Fitness in the Prominent Order Prymnesiales (Haptophyceae).</title>
        <authorList>
            <person name="Hovde B.T."/>
            <person name="Deodato C.R."/>
            <person name="Hunsperger H.M."/>
            <person name="Ryken S.A."/>
            <person name="Yost W."/>
            <person name="Jha R.K."/>
            <person name="Patterson J."/>
            <person name="Monnat R.J. Jr."/>
            <person name="Barlow S.B."/>
            <person name="Starkenburg S.R."/>
            <person name="Cattolico R.A."/>
        </authorList>
    </citation>
    <scope>NUCLEOTIDE SEQUENCE</scope>
    <source>
        <strain evidence="7">CCMP291</strain>
    </source>
</reference>
<dbReference type="Proteomes" id="UP000037460">
    <property type="component" value="Unassembled WGS sequence"/>
</dbReference>
<feature type="transmembrane region" description="Helical" evidence="5">
    <location>
        <begin position="257"/>
        <end position="275"/>
    </location>
</feature>
<dbReference type="InterPro" id="IPR036259">
    <property type="entry name" value="MFS_trans_sf"/>
</dbReference>
<sequence>MSTPGTVRSCWYPGESVYIFLACMTFIAVLITSFLFDVDSMHAVPKTFHQRLEAKLDALAMSTTGAQKAAPLVSPLSTIRLLLTDPRTLLLLPTNLAKGAAETYVMNFVNGDLIKRSMGMAMVGYISGGAVLCAAMVGLCTTLTNRTCGRQLTMQIGHVAWMTLGAVPIIALAVAGSVSTLEEMPLAAYLAIGCYLAYAVGRGVWDSTNRYVSAALFPRNLAEIFALIRFFEGISATTLFLLCGAGSPVSCHDGQPIDTTLVVLGALALPCYYFAESLNGNMQQPAAASADSALRH</sequence>
<organism evidence="6 7">
    <name type="scientific">Chrysochromulina tobinii</name>
    <dbReference type="NCBI Taxonomy" id="1460289"/>
    <lineage>
        <taxon>Eukaryota</taxon>
        <taxon>Haptista</taxon>
        <taxon>Haptophyta</taxon>
        <taxon>Prymnesiophyceae</taxon>
        <taxon>Prymnesiales</taxon>
        <taxon>Chrysochromulinaceae</taxon>
        <taxon>Chrysochromulina</taxon>
    </lineage>
</organism>
<feature type="transmembrane region" description="Helical" evidence="5">
    <location>
        <begin position="156"/>
        <end position="174"/>
    </location>
</feature>
<feature type="transmembrane region" description="Helical" evidence="5">
    <location>
        <begin position="224"/>
        <end position="245"/>
    </location>
</feature>
<keyword evidence="3 5" id="KW-1133">Transmembrane helix</keyword>
<dbReference type="InterPro" id="IPR051617">
    <property type="entry name" value="UNC-93-like_regulator"/>
</dbReference>
<keyword evidence="4 5" id="KW-0472">Membrane</keyword>
<dbReference type="GO" id="GO:0016020">
    <property type="term" value="C:membrane"/>
    <property type="evidence" value="ECO:0007669"/>
    <property type="project" value="UniProtKB-SubCell"/>
</dbReference>
<keyword evidence="7" id="KW-1185">Reference proteome</keyword>
<dbReference type="AlphaFoldDB" id="A0A0M0JPE5"/>
<feature type="transmembrane region" description="Helical" evidence="5">
    <location>
        <begin position="17"/>
        <end position="36"/>
    </location>
</feature>
<gene>
    <name evidence="6" type="ORF">Ctob_010902</name>
</gene>
<evidence type="ECO:0000313" key="7">
    <source>
        <dbReference type="Proteomes" id="UP000037460"/>
    </source>
</evidence>
<evidence type="ECO:0000313" key="6">
    <source>
        <dbReference type="EMBL" id="KOO28123.1"/>
    </source>
</evidence>
<comment type="caution">
    <text evidence="6">The sequence shown here is derived from an EMBL/GenBank/DDBJ whole genome shotgun (WGS) entry which is preliminary data.</text>
</comment>
<evidence type="ECO:0000256" key="3">
    <source>
        <dbReference type="ARBA" id="ARBA00022989"/>
    </source>
</evidence>
<dbReference type="PANTHER" id="PTHR23294">
    <property type="entry name" value="ET TRANSLATION PRODUCT-RELATED"/>
    <property type="match status" value="1"/>
</dbReference>